<evidence type="ECO:0000313" key="3">
    <source>
        <dbReference type="EMBL" id="MBB6390859.1"/>
    </source>
</evidence>
<evidence type="ECO:0000313" key="4">
    <source>
        <dbReference type="Proteomes" id="UP000537775"/>
    </source>
</evidence>
<keyword evidence="2" id="KW-1133">Transmembrane helix</keyword>
<organism evidence="3 4">
    <name type="scientific">Microbacterium thalassium</name>
    <dbReference type="NCBI Taxonomy" id="362649"/>
    <lineage>
        <taxon>Bacteria</taxon>
        <taxon>Bacillati</taxon>
        <taxon>Actinomycetota</taxon>
        <taxon>Actinomycetes</taxon>
        <taxon>Micrococcales</taxon>
        <taxon>Microbacteriaceae</taxon>
        <taxon>Microbacterium</taxon>
    </lineage>
</organism>
<dbReference type="RefSeq" id="WP_184750064.1">
    <property type="nucleotide sequence ID" value="NZ_BAAAJR010000003.1"/>
</dbReference>
<dbReference type="InterPro" id="IPR029058">
    <property type="entry name" value="AB_hydrolase_fold"/>
</dbReference>
<dbReference type="PANTHER" id="PTHR43037:SF1">
    <property type="entry name" value="BLL1128 PROTEIN"/>
    <property type="match status" value="1"/>
</dbReference>
<accession>A0A7X0KU81</accession>
<keyword evidence="1" id="KW-0732">Signal</keyword>
<protein>
    <submittedName>
        <fullName evidence="3">Polyhydroxybutyrate depolymerase</fullName>
    </submittedName>
</protein>
<proteinExistence type="predicted"/>
<dbReference type="AlphaFoldDB" id="A0A7X0KU81"/>
<feature type="transmembrane region" description="Helical" evidence="2">
    <location>
        <begin position="29"/>
        <end position="53"/>
    </location>
</feature>
<evidence type="ECO:0000256" key="2">
    <source>
        <dbReference type="SAM" id="Phobius"/>
    </source>
</evidence>
<keyword evidence="4" id="KW-1185">Reference proteome</keyword>
<sequence>MDTVERDSDRAEIDVTAPARRPRRRLRKALIITGSVLGAIVLSLGALAAWFLYAAAPAEPELDADVVRSSIEVDGMAREYVAVVPADLPADAPVVFAFHGSRMDAEGMRAASGYRFDELAAERGFVAVYPEGYEQTWHDCRATTPYPAREDDVDDVAFVEAMVADLTDAYGTSTERVFATGLSNGGHMSLRLATEAPDVVHGVAAFAAAYPADESNVCEWEGEAVPTMLVLGTADPINPFDGGDAGTFGGSLGTVLSADDSAAFLADRAGDATTAEVAAYANADAAGETDVTRTVYGGDAPVVLFAVEGGGHVVPNPTYAQPRVMGATTSHLDGPLAAVDFFGID</sequence>
<comment type="caution">
    <text evidence="3">The sequence shown here is derived from an EMBL/GenBank/DDBJ whole genome shotgun (WGS) entry which is preliminary data.</text>
</comment>
<keyword evidence="2" id="KW-0472">Membrane</keyword>
<reference evidence="3 4" key="1">
    <citation type="submission" date="2020-08" db="EMBL/GenBank/DDBJ databases">
        <title>Sequencing the genomes of 1000 actinobacteria strains.</title>
        <authorList>
            <person name="Klenk H.-P."/>
        </authorList>
    </citation>
    <scope>NUCLEOTIDE SEQUENCE [LARGE SCALE GENOMIC DNA]</scope>
    <source>
        <strain evidence="3 4">DSM 12511</strain>
    </source>
</reference>
<dbReference type="InterPro" id="IPR050955">
    <property type="entry name" value="Plant_Biomass_Hydrol_Est"/>
</dbReference>
<keyword evidence="2" id="KW-0812">Transmembrane</keyword>
<dbReference type="Pfam" id="PF00756">
    <property type="entry name" value="Esterase"/>
    <property type="match status" value="1"/>
</dbReference>
<dbReference type="Gene3D" id="3.40.50.1820">
    <property type="entry name" value="alpha/beta hydrolase"/>
    <property type="match status" value="1"/>
</dbReference>
<dbReference type="SUPFAM" id="SSF53474">
    <property type="entry name" value="alpha/beta-Hydrolases"/>
    <property type="match status" value="1"/>
</dbReference>
<dbReference type="InterPro" id="IPR000801">
    <property type="entry name" value="Esterase-like"/>
</dbReference>
<evidence type="ECO:0000256" key="1">
    <source>
        <dbReference type="ARBA" id="ARBA00022729"/>
    </source>
</evidence>
<name>A0A7X0KU81_9MICO</name>
<dbReference type="PANTHER" id="PTHR43037">
    <property type="entry name" value="UNNAMED PRODUCT-RELATED"/>
    <property type="match status" value="1"/>
</dbReference>
<dbReference type="EMBL" id="JACHML010000001">
    <property type="protein sequence ID" value="MBB6390859.1"/>
    <property type="molecule type" value="Genomic_DNA"/>
</dbReference>
<dbReference type="Proteomes" id="UP000537775">
    <property type="component" value="Unassembled WGS sequence"/>
</dbReference>
<gene>
    <name evidence="3" type="ORF">HD594_001172</name>
</gene>